<dbReference type="InParanoid" id="A0A1E7EYX0"/>
<proteinExistence type="predicted"/>
<name>A0A1E7EYX0_9STRA</name>
<keyword evidence="2" id="KW-0472">Membrane</keyword>
<evidence type="ECO:0000256" key="2">
    <source>
        <dbReference type="SAM" id="Phobius"/>
    </source>
</evidence>
<dbReference type="KEGG" id="fcy:FRACYDRAFT_193167"/>
<evidence type="ECO:0000313" key="5">
    <source>
        <dbReference type="Proteomes" id="UP000095751"/>
    </source>
</evidence>
<feature type="transmembrane region" description="Helical" evidence="2">
    <location>
        <begin position="7"/>
        <end position="27"/>
    </location>
</feature>
<dbReference type="Pfam" id="PF00498">
    <property type="entry name" value="FHA"/>
    <property type="match status" value="1"/>
</dbReference>
<dbReference type="InterPro" id="IPR008984">
    <property type="entry name" value="SMAD_FHA_dom_sf"/>
</dbReference>
<accession>A0A1E7EYX0</accession>
<sequence length="250" mass="28490">MFLYSILFCIRIALSYLTLLFYLFFFFSPTHFTSQPTEPTEDWKVEQVLHWWLLRANSESEAEYDVIVDGLSKQLHEGKATLWEAHKQVTEIIKDVDMTADNNNNNNNDNNTENVENAQSKNNNKHPPDANNPPDTIHIDVVSGPNEGLFYDLQPRTRTYSWIGRSQGRKFKQKGISLPKDLECSTTHGRFEYTNTTGEGPKFYFVDVGSTNGTQIDGYECEPNVSYVISTGMNILCGKTNLKVTLLSLD</sequence>
<evidence type="ECO:0000256" key="1">
    <source>
        <dbReference type="SAM" id="MobiDB-lite"/>
    </source>
</evidence>
<dbReference type="PROSITE" id="PS50006">
    <property type="entry name" value="FHA_DOMAIN"/>
    <property type="match status" value="1"/>
</dbReference>
<organism evidence="4 5">
    <name type="scientific">Fragilariopsis cylindrus CCMP1102</name>
    <dbReference type="NCBI Taxonomy" id="635003"/>
    <lineage>
        <taxon>Eukaryota</taxon>
        <taxon>Sar</taxon>
        <taxon>Stramenopiles</taxon>
        <taxon>Ochrophyta</taxon>
        <taxon>Bacillariophyta</taxon>
        <taxon>Bacillariophyceae</taxon>
        <taxon>Bacillariophycidae</taxon>
        <taxon>Bacillariales</taxon>
        <taxon>Bacillariaceae</taxon>
        <taxon>Fragilariopsis</taxon>
    </lineage>
</organism>
<dbReference type="EMBL" id="KV784369">
    <property type="protein sequence ID" value="OEU11171.1"/>
    <property type="molecule type" value="Genomic_DNA"/>
</dbReference>
<keyword evidence="2" id="KW-0812">Transmembrane</keyword>
<keyword evidence="5" id="KW-1185">Reference proteome</keyword>
<dbReference type="SUPFAM" id="SSF49879">
    <property type="entry name" value="SMAD/FHA domain"/>
    <property type="match status" value="1"/>
</dbReference>
<feature type="compositionally biased region" description="Low complexity" evidence="1">
    <location>
        <begin position="99"/>
        <end position="118"/>
    </location>
</feature>
<evidence type="ECO:0000313" key="4">
    <source>
        <dbReference type="EMBL" id="OEU11171.1"/>
    </source>
</evidence>
<gene>
    <name evidence="4" type="ORF">FRACYDRAFT_193167</name>
</gene>
<feature type="region of interest" description="Disordered" evidence="1">
    <location>
        <begin position="97"/>
        <end position="137"/>
    </location>
</feature>
<reference evidence="4 5" key="1">
    <citation type="submission" date="2016-09" db="EMBL/GenBank/DDBJ databases">
        <title>Extensive genetic diversity and differential bi-allelic expression allows diatom success in the polar Southern Ocean.</title>
        <authorList>
            <consortium name="DOE Joint Genome Institute"/>
            <person name="Mock T."/>
            <person name="Otillar R.P."/>
            <person name="Strauss J."/>
            <person name="Dupont C."/>
            <person name="Frickenhaus S."/>
            <person name="Maumus F."/>
            <person name="Mcmullan M."/>
            <person name="Sanges R."/>
            <person name="Schmutz J."/>
            <person name="Toseland A."/>
            <person name="Valas R."/>
            <person name="Veluchamy A."/>
            <person name="Ward B.J."/>
            <person name="Allen A."/>
            <person name="Barry K."/>
            <person name="Falciatore A."/>
            <person name="Ferrante M."/>
            <person name="Fortunato A.E."/>
            <person name="Gloeckner G."/>
            <person name="Gruber A."/>
            <person name="Hipkin R."/>
            <person name="Janech M."/>
            <person name="Kroth P."/>
            <person name="Leese F."/>
            <person name="Lindquist E."/>
            <person name="Lyon B.R."/>
            <person name="Martin J."/>
            <person name="Mayer C."/>
            <person name="Parker M."/>
            <person name="Quesneville H."/>
            <person name="Raymond J."/>
            <person name="Uhlig C."/>
            <person name="Valentin K.U."/>
            <person name="Worden A.Z."/>
            <person name="Armbrust E.V."/>
            <person name="Bowler C."/>
            <person name="Green B."/>
            <person name="Moulton V."/>
            <person name="Van Oosterhout C."/>
            <person name="Grigoriev I."/>
        </authorList>
    </citation>
    <scope>NUCLEOTIDE SEQUENCE [LARGE SCALE GENOMIC DNA]</scope>
    <source>
        <strain evidence="4 5">CCMP1102</strain>
    </source>
</reference>
<protein>
    <recommendedName>
        <fullName evidence="3">FHA domain-containing protein</fullName>
    </recommendedName>
</protein>
<dbReference type="Proteomes" id="UP000095751">
    <property type="component" value="Unassembled WGS sequence"/>
</dbReference>
<dbReference type="OrthoDB" id="687730at2759"/>
<keyword evidence="2" id="KW-1133">Transmembrane helix</keyword>
<dbReference type="CDD" id="cd22678">
    <property type="entry name" value="FHA_PP2C70-like"/>
    <property type="match status" value="1"/>
</dbReference>
<dbReference type="Gene3D" id="2.60.200.20">
    <property type="match status" value="1"/>
</dbReference>
<feature type="domain" description="FHA" evidence="3">
    <location>
        <begin position="161"/>
        <end position="221"/>
    </location>
</feature>
<evidence type="ECO:0000259" key="3">
    <source>
        <dbReference type="PROSITE" id="PS50006"/>
    </source>
</evidence>
<dbReference type="AlphaFoldDB" id="A0A1E7EYX0"/>
<dbReference type="InterPro" id="IPR000253">
    <property type="entry name" value="FHA_dom"/>
</dbReference>